<feature type="compositionally biased region" description="Basic and acidic residues" evidence="5">
    <location>
        <begin position="126"/>
        <end position="137"/>
    </location>
</feature>
<keyword evidence="1" id="KW-0963">Cytoplasm</keyword>
<dbReference type="GO" id="GO:0005829">
    <property type="term" value="C:cytosol"/>
    <property type="evidence" value="ECO:0007669"/>
    <property type="project" value="TreeGrafter"/>
</dbReference>
<dbReference type="AlphaFoldDB" id="A0A183LEA9"/>
<keyword evidence="4" id="KW-0520">NAD</keyword>
<dbReference type="FunFam" id="3.40.50.1480:FF:000006">
    <property type="entry name" value="Adenosylhomocysteinase"/>
    <property type="match status" value="1"/>
</dbReference>
<evidence type="ECO:0000313" key="8">
    <source>
        <dbReference type="Proteomes" id="UP000277204"/>
    </source>
</evidence>
<feature type="compositionally biased region" description="Low complexity" evidence="5">
    <location>
        <begin position="101"/>
        <end position="118"/>
    </location>
</feature>
<evidence type="ECO:0000256" key="5">
    <source>
        <dbReference type="SAM" id="MobiDB-lite"/>
    </source>
</evidence>
<feature type="region of interest" description="Disordered" evidence="5">
    <location>
        <begin position="43"/>
        <end position="140"/>
    </location>
</feature>
<keyword evidence="2" id="KW-0554">One-carbon metabolism</keyword>
<dbReference type="InterPro" id="IPR000043">
    <property type="entry name" value="Adenosylhomocysteinase-like"/>
</dbReference>
<dbReference type="PROSITE" id="PS00738">
    <property type="entry name" value="ADOHCYASE_1"/>
    <property type="match status" value="1"/>
</dbReference>
<reference evidence="7 8" key="1">
    <citation type="submission" date="2018-11" db="EMBL/GenBank/DDBJ databases">
        <authorList>
            <consortium name="Pathogen Informatics"/>
        </authorList>
    </citation>
    <scope>NUCLEOTIDE SEQUENCE [LARGE SCALE GENOMIC DNA]</scope>
    <source>
        <strain evidence="7 8">Zambia</strain>
    </source>
</reference>
<evidence type="ECO:0000256" key="6">
    <source>
        <dbReference type="SAM" id="Phobius"/>
    </source>
</evidence>
<dbReference type="InterPro" id="IPR020082">
    <property type="entry name" value="S-Ado-L-homoCys_hydrolase_CS"/>
</dbReference>
<evidence type="ECO:0000256" key="1">
    <source>
        <dbReference type="ARBA" id="ARBA00022490"/>
    </source>
</evidence>
<keyword evidence="8" id="KW-1185">Reference proteome</keyword>
<evidence type="ECO:0000256" key="2">
    <source>
        <dbReference type="ARBA" id="ARBA00022563"/>
    </source>
</evidence>
<keyword evidence="6" id="KW-0472">Membrane</keyword>
<dbReference type="Gene3D" id="3.40.50.1480">
    <property type="entry name" value="Adenosylhomocysteinase-like"/>
    <property type="match status" value="1"/>
</dbReference>
<dbReference type="SUPFAM" id="SSF52283">
    <property type="entry name" value="Formate/glycerate dehydrogenase catalytic domain-like"/>
    <property type="match status" value="1"/>
</dbReference>
<dbReference type="PANTHER" id="PTHR23420">
    <property type="entry name" value="ADENOSYLHOMOCYSTEINASE"/>
    <property type="match status" value="1"/>
</dbReference>
<protein>
    <submittedName>
        <fullName evidence="7">Uncharacterized protein</fullName>
    </submittedName>
</protein>
<feature type="transmembrane region" description="Helical" evidence="6">
    <location>
        <begin position="268"/>
        <end position="293"/>
    </location>
</feature>
<feature type="region of interest" description="Disordered" evidence="5">
    <location>
        <begin position="1"/>
        <end position="29"/>
    </location>
</feature>
<dbReference type="GO" id="GO:0016787">
    <property type="term" value="F:hydrolase activity"/>
    <property type="evidence" value="ECO:0007669"/>
    <property type="project" value="UniProtKB-KW"/>
</dbReference>
<gene>
    <name evidence="7" type="ORF">SMRZ_LOCUS2134</name>
</gene>
<dbReference type="GO" id="GO:0006730">
    <property type="term" value="P:one-carbon metabolic process"/>
    <property type="evidence" value="ECO:0007669"/>
    <property type="project" value="UniProtKB-KW"/>
</dbReference>
<evidence type="ECO:0000313" key="7">
    <source>
        <dbReference type="EMBL" id="VDO54005.1"/>
    </source>
</evidence>
<dbReference type="InterPro" id="IPR042172">
    <property type="entry name" value="Adenosylhomocyst_ase-like_sf"/>
</dbReference>
<keyword evidence="6" id="KW-1133">Transmembrane helix</keyword>
<dbReference type="Proteomes" id="UP000277204">
    <property type="component" value="Unassembled WGS sequence"/>
</dbReference>
<proteinExistence type="predicted"/>
<keyword evidence="6" id="KW-0812">Transmembrane</keyword>
<dbReference type="EMBL" id="UZAI01000528">
    <property type="protein sequence ID" value="VDO54005.1"/>
    <property type="molecule type" value="Genomic_DNA"/>
</dbReference>
<dbReference type="STRING" id="48269.A0A183LEA9"/>
<evidence type="ECO:0000256" key="3">
    <source>
        <dbReference type="ARBA" id="ARBA00022801"/>
    </source>
</evidence>
<organism evidence="7 8">
    <name type="scientific">Schistosoma margrebowiei</name>
    <dbReference type="NCBI Taxonomy" id="48269"/>
    <lineage>
        <taxon>Eukaryota</taxon>
        <taxon>Metazoa</taxon>
        <taxon>Spiralia</taxon>
        <taxon>Lophotrochozoa</taxon>
        <taxon>Platyhelminthes</taxon>
        <taxon>Trematoda</taxon>
        <taxon>Digenea</taxon>
        <taxon>Strigeidida</taxon>
        <taxon>Schistosomatoidea</taxon>
        <taxon>Schistosomatidae</taxon>
        <taxon>Schistosoma</taxon>
    </lineage>
</organism>
<dbReference type="PANTHER" id="PTHR23420:SF0">
    <property type="entry name" value="ADENOSYLHOMOCYSTEINASE"/>
    <property type="match status" value="1"/>
</dbReference>
<keyword evidence="3" id="KW-0378">Hydrolase</keyword>
<sequence>MSESTSNKCNVEERGSNNTNPSQSDQLAFTSSQVTLKAFDSIDSGDVSTDDLPKLCSPGSRLVPAGSLTNSDSTSSYKSREKRRSSVLIDKRAYHQNQHPSLSSISSGQDDSSYTGSSSDDDDEESQQRENPKERYLKPGLRAVNSRGFNDFCVQKIRQASFGRREIEIAEQEMPGLMALRKRAKTDQPLKGAKILGCTHVTAHTAVLLETMVCLGAQVRWCACNIYSTQNEVAAALAESGVPIYAWKGETEEDFWWCINRCISAEGWIPNVVCQMFLSSLLITLYVEFYLIFENYFLIFCCFDFGDVFFS</sequence>
<dbReference type="GO" id="GO:0033353">
    <property type="term" value="P:S-adenosylmethionine cycle"/>
    <property type="evidence" value="ECO:0007669"/>
    <property type="project" value="TreeGrafter"/>
</dbReference>
<feature type="compositionally biased region" description="Polar residues" evidence="5">
    <location>
        <begin position="16"/>
        <end position="29"/>
    </location>
</feature>
<name>A0A183LEA9_9TREM</name>
<evidence type="ECO:0000256" key="4">
    <source>
        <dbReference type="ARBA" id="ARBA00023027"/>
    </source>
</evidence>
<accession>A0A183LEA9</accession>
<dbReference type="Pfam" id="PF05221">
    <property type="entry name" value="AdoHcyase"/>
    <property type="match status" value="1"/>
</dbReference>